<dbReference type="PROSITE" id="PS00250">
    <property type="entry name" value="TGF_BETA_1"/>
    <property type="match status" value="1"/>
</dbReference>
<dbReference type="Gene3D" id="2.60.120.970">
    <property type="match status" value="1"/>
</dbReference>
<dbReference type="SMART" id="SM00204">
    <property type="entry name" value="TGFB"/>
    <property type="match status" value="1"/>
</dbReference>
<dbReference type="GO" id="GO:0005615">
    <property type="term" value="C:extracellular space"/>
    <property type="evidence" value="ECO:0007669"/>
    <property type="project" value="TreeGrafter"/>
</dbReference>
<keyword evidence="7 10" id="KW-0339">Growth factor</keyword>
<gene>
    <name evidence="14" type="ORF">CCH79_00000744</name>
</gene>
<evidence type="ECO:0000259" key="13">
    <source>
        <dbReference type="PROSITE" id="PS51362"/>
    </source>
</evidence>
<evidence type="ECO:0000313" key="14">
    <source>
        <dbReference type="EMBL" id="PWA26844.1"/>
    </source>
</evidence>
<dbReference type="AlphaFoldDB" id="A0A315VTI6"/>
<dbReference type="Proteomes" id="UP000250572">
    <property type="component" value="Unassembled WGS sequence"/>
</dbReference>
<dbReference type="Pfam" id="PF00688">
    <property type="entry name" value="TGFb_propeptide"/>
    <property type="match status" value="1"/>
</dbReference>
<reference evidence="14 15" key="1">
    <citation type="journal article" date="2018" name="G3 (Bethesda)">
        <title>A High-Quality Reference Genome for the Invasive Mosquitofish Gambusia affinis Using a Chicago Library.</title>
        <authorList>
            <person name="Hoffberg S.L."/>
            <person name="Troendle N.J."/>
            <person name="Glenn T.C."/>
            <person name="Mahmud O."/>
            <person name="Louha S."/>
            <person name="Chalopin D."/>
            <person name="Bennetzen J.L."/>
            <person name="Mauricio R."/>
        </authorList>
    </citation>
    <scope>NUCLEOTIDE SEQUENCE [LARGE SCALE GENOMIC DNA]</scope>
    <source>
        <strain evidence="14">NE01/NJP1002.9</strain>
        <tissue evidence="14">Muscle</tissue>
    </source>
</reference>
<comment type="similarity">
    <text evidence="2 10">Belongs to the TGF-beta family.</text>
</comment>
<evidence type="ECO:0000313" key="15">
    <source>
        <dbReference type="Proteomes" id="UP000250572"/>
    </source>
</evidence>
<evidence type="ECO:0000256" key="9">
    <source>
        <dbReference type="ARBA" id="ARBA00023180"/>
    </source>
</evidence>
<comment type="caution">
    <text evidence="14">The sequence shown here is derived from an EMBL/GenBank/DDBJ whole genome shotgun (WGS) entry which is preliminary data.</text>
</comment>
<keyword evidence="8" id="KW-1015">Disulfide bond</keyword>
<evidence type="ECO:0000256" key="5">
    <source>
        <dbReference type="ARBA" id="ARBA00022685"/>
    </source>
</evidence>
<evidence type="ECO:0000256" key="1">
    <source>
        <dbReference type="ARBA" id="ARBA00004613"/>
    </source>
</evidence>
<proteinExistence type="inferred from homology"/>
<dbReference type="FunFam" id="2.10.90.10:FF:000026">
    <property type="entry name" value="Nodal homolog 3-A"/>
    <property type="match status" value="1"/>
</dbReference>
<organism evidence="14 15">
    <name type="scientific">Gambusia affinis</name>
    <name type="common">Western mosquitofish</name>
    <name type="synonym">Heterandria affinis</name>
    <dbReference type="NCBI Taxonomy" id="33528"/>
    <lineage>
        <taxon>Eukaryota</taxon>
        <taxon>Metazoa</taxon>
        <taxon>Chordata</taxon>
        <taxon>Craniata</taxon>
        <taxon>Vertebrata</taxon>
        <taxon>Euteleostomi</taxon>
        <taxon>Actinopterygii</taxon>
        <taxon>Neopterygii</taxon>
        <taxon>Teleostei</taxon>
        <taxon>Neoteleostei</taxon>
        <taxon>Acanthomorphata</taxon>
        <taxon>Ovalentaria</taxon>
        <taxon>Atherinomorphae</taxon>
        <taxon>Cyprinodontiformes</taxon>
        <taxon>Poeciliidae</taxon>
        <taxon>Poeciliinae</taxon>
        <taxon>Gambusia</taxon>
    </lineage>
</organism>
<dbReference type="PROSITE" id="PS51362">
    <property type="entry name" value="TGF_BETA_2"/>
    <property type="match status" value="1"/>
</dbReference>
<sequence length="495" mass="57238">MTRLTVEFALFLLVDLVLSLCAQPFHGMRPDALFRGMTGRSVGSRRAGNRLPVYMMQLYRTMKTEDRTRSSADISSIKREDIPVLHESDFVISLVAKSCHQIGEKWSVIFDLSSMSPSDNIHLAELHIRQPAFTESSTASVDIYHSNWERCSDTDCSESRLLLGRLRAHPSSVVSTSAWKVFNMTKMIRRWLYQGPPVQRMEEVVAQVKKDQEQQRIQHPTADRVMIVVFFRQRPRSQQMPTLIRTAEHSKYINLDRVPTTRMRSHREKRHGQKWQRQRDPAKEEEQSDLCRKEDMWMDFEKFNWSDWIIYPKRYNAYRCEGTCPTPVDEIFAPTNHAYMQSLLRLHHPDKVPSLSCVPTRLAPLSMLYYENGRMVMRHHENMVVEELVFITGQLWVKRPCDSGNIGKFGRRTGQRRGPTLEQELPVVNDSGSNACLPPGVVLNRVPPGVVEYSLGMWAASWIAILRTAGISRLLEACPAADISHTRQRKYRARQ</sequence>
<dbReference type="EMBL" id="NHOQ01001156">
    <property type="protein sequence ID" value="PWA26844.1"/>
    <property type="molecule type" value="Genomic_DNA"/>
</dbReference>
<keyword evidence="4" id="KW-0964">Secreted</keyword>
<evidence type="ECO:0000256" key="4">
    <source>
        <dbReference type="ARBA" id="ARBA00022525"/>
    </source>
</evidence>
<dbReference type="GO" id="GO:0005125">
    <property type="term" value="F:cytokine activity"/>
    <property type="evidence" value="ECO:0007669"/>
    <property type="project" value="TreeGrafter"/>
</dbReference>
<dbReference type="Pfam" id="PF00019">
    <property type="entry name" value="TGF_beta"/>
    <property type="match status" value="1"/>
</dbReference>
<feature type="signal peptide" evidence="12">
    <location>
        <begin position="1"/>
        <end position="19"/>
    </location>
</feature>
<feature type="region of interest" description="Disordered" evidence="11">
    <location>
        <begin position="261"/>
        <end position="288"/>
    </location>
</feature>
<dbReference type="InterPro" id="IPR029034">
    <property type="entry name" value="Cystine-knot_cytokine"/>
</dbReference>
<evidence type="ECO:0000256" key="2">
    <source>
        <dbReference type="ARBA" id="ARBA00006656"/>
    </source>
</evidence>
<keyword evidence="5" id="KW-0165">Cleavage on pair of basic residues</keyword>
<keyword evidence="3" id="KW-0217">Developmental protein</keyword>
<evidence type="ECO:0000256" key="6">
    <source>
        <dbReference type="ARBA" id="ARBA00022729"/>
    </source>
</evidence>
<dbReference type="STRING" id="33528.ENSGAFP00000008400"/>
<feature type="compositionally biased region" description="Basic and acidic residues" evidence="11">
    <location>
        <begin position="277"/>
        <end position="288"/>
    </location>
</feature>
<evidence type="ECO:0000256" key="10">
    <source>
        <dbReference type="RuleBase" id="RU000354"/>
    </source>
</evidence>
<keyword evidence="9" id="KW-0325">Glycoprotein</keyword>
<dbReference type="InterPro" id="IPR017948">
    <property type="entry name" value="TGFb_CS"/>
</dbReference>
<dbReference type="InterPro" id="IPR001111">
    <property type="entry name" value="TGF-b_propeptide"/>
</dbReference>
<dbReference type="PANTHER" id="PTHR11848">
    <property type="entry name" value="TGF-BETA FAMILY"/>
    <property type="match status" value="1"/>
</dbReference>
<dbReference type="GO" id="GO:0009888">
    <property type="term" value="P:tissue development"/>
    <property type="evidence" value="ECO:0007669"/>
    <property type="project" value="UniProtKB-ARBA"/>
</dbReference>
<evidence type="ECO:0000256" key="12">
    <source>
        <dbReference type="SAM" id="SignalP"/>
    </source>
</evidence>
<comment type="subcellular location">
    <subcellularLocation>
        <location evidence="1">Secreted</location>
    </subcellularLocation>
</comment>
<feature type="chain" id="PRO_5016325217" description="TGF-beta family profile domain-containing protein" evidence="12">
    <location>
        <begin position="20"/>
        <end position="495"/>
    </location>
</feature>
<evidence type="ECO:0000256" key="3">
    <source>
        <dbReference type="ARBA" id="ARBA00022473"/>
    </source>
</evidence>
<feature type="compositionally biased region" description="Basic residues" evidence="11">
    <location>
        <begin position="263"/>
        <end position="276"/>
    </location>
</feature>
<dbReference type="GO" id="GO:0007369">
    <property type="term" value="P:gastrulation"/>
    <property type="evidence" value="ECO:0007669"/>
    <property type="project" value="UniProtKB-ARBA"/>
</dbReference>
<keyword evidence="6 12" id="KW-0732">Signal</keyword>
<keyword evidence="15" id="KW-1185">Reference proteome</keyword>
<accession>A0A315VTI6</accession>
<dbReference type="InterPro" id="IPR001839">
    <property type="entry name" value="TGF-b_C"/>
</dbReference>
<evidence type="ECO:0000256" key="7">
    <source>
        <dbReference type="ARBA" id="ARBA00023030"/>
    </source>
</evidence>
<dbReference type="SUPFAM" id="SSF57501">
    <property type="entry name" value="Cystine-knot cytokines"/>
    <property type="match status" value="1"/>
</dbReference>
<dbReference type="PANTHER" id="PTHR11848:SF159">
    <property type="entry name" value="NODAL HOMOLOG"/>
    <property type="match status" value="1"/>
</dbReference>
<dbReference type="CDD" id="cd13759">
    <property type="entry name" value="TGF_beta_NODAL"/>
    <property type="match status" value="1"/>
</dbReference>
<feature type="domain" description="TGF-beta family profile" evidence="13">
    <location>
        <begin position="272"/>
        <end position="391"/>
    </location>
</feature>
<protein>
    <recommendedName>
        <fullName evidence="13">TGF-beta family profile domain-containing protein</fullName>
    </recommendedName>
</protein>
<dbReference type="InterPro" id="IPR015615">
    <property type="entry name" value="TGF-beta-rel"/>
</dbReference>
<evidence type="ECO:0000256" key="8">
    <source>
        <dbReference type="ARBA" id="ARBA00023157"/>
    </source>
</evidence>
<dbReference type="Gene3D" id="2.10.90.10">
    <property type="entry name" value="Cystine-knot cytokines"/>
    <property type="match status" value="1"/>
</dbReference>
<evidence type="ECO:0000256" key="11">
    <source>
        <dbReference type="SAM" id="MobiDB-lite"/>
    </source>
</evidence>
<name>A0A315VTI6_GAMAF</name>
<dbReference type="GO" id="GO:0008083">
    <property type="term" value="F:growth factor activity"/>
    <property type="evidence" value="ECO:0007669"/>
    <property type="project" value="UniProtKB-KW"/>
</dbReference>